<keyword evidence="6" id="KW-1185">Reference proteome</keyword>
<dbReference type="InterPro" id="IPR016035">
    <property type="entry name" value="Acyl_Trfase/lysoPLipase"/>
</dbReference>
<feature type="domain" description="Ketosynthase family 3 (KS3)" evidence="4">
    <location>
        <begin position="45"/>
        <end position="497"/>
    </location>
</feature>
<evidence type="ECO:0000259" key="4">
    <source>
        <dbReference type="PROSITE" id="PS52004"/>
    </source>
</evidence>
<dbReference type="InterPro" id="IPR016036">
    <property type="entry name" value="Malonyl_transacylase_ACP-bd"/>
</dbReference>
<dbReference type="Gene3D" id="3.40.47.10">
    <property type="match status" value="1"/>
</dbReference>
<dbReference type="SUPFAM" id="SSF52151">
    <property type="entry name" value="FabD/lysophospholipase-like"/>
    <property type="match status" value="1"/>
</dbReference>
<dbReference type="Gene3D" id="3.40.366.10">
    <property type="entry name" value="Malonyl-Coenzyme A Acyl Carrier Protein, domain 2"/>
    <property type="match status" value="1"/>
</dbReference>
<evidence type="ECO:0000313" key="6">
    <source>
        <dbReference type="Proteomes" id="UP000244855"/>
    </source>
</evidence>
<dbReference type="Pfam" id="PF00109">
    <property type="entry name" value="ketoacyl-synt"/>
    <property type="match status" value="1"/>
</dbReference>
<dbReference type="CDD" id="cd00833">
    <property type="entry name" value="PKS"/>
    <property type="match status" value="1"/>
</dbReference>
<dbReference type="PROSITE" id="PS52004">
    <property type="entry name" value="KS3_2"/>
    <property type="match status" value="1"/>
</dbReference>
<accession>A0A2V1D3Q4</accession>
<proteinExistence type="predicted"/>
<feature type="compositionally biased region" description="Polar residues" evidence="3">
    <location>
        <begin position="15"/>
        <end position="39"/>
    </location>
</feature>
<dbReference type="Pfam" id="PF02801">
    <property type="entry name" value="Ketoacyl-synt_C"/>
    <property type="match status" value="1"/>
</dbReference>
<reference evidence="5 6" key="1">
    <citation type="journal article" date="2018" name="Sci. Rep.">
        <title>Comparative genomics provides insights into the lifestyle and reveals functional heterogeneity of dark septate endophytic fungi.</title>
        <authorList>
            <person name="Knapp D.G."/>
            <person name="Nemeth J.B."/>
            <person name="Barry K."/>
            <person name="Hainaut M."/>
            <person name="Henrissat B."/>
            <person name="Johnson J."/>
            <person name="Kuo A."/>
            <person name="Lim J.H.P."/>
            <person name="Lipzen A."/>
            <person name="Nolan M."/>
            <person name="Ohm R.A."/>
            <person name="Tamas L."/>
            <person name="Grigoriev I.V."/>
            <person name="Spatafora J.W."/>
            <person name="Nagy L.G."/>
            <person name="Kovacs G.M."/>
        </authorList>
    </citation>
    <scope>NUCLEOTIDE SEQUENCE [LARGE SCALE GENOMIC DNA]</scope>
    <source>
        <strain evidence="5 6">DSE2036</strain>
    </source>
</reference>
<dbReference type="PANTHER" id="PTHR43775">
    <property type="entry name" value="FATTY ACID SYNTHASE"/>
    <property type="match status" value="1"/>
</dbReference>
<dbReference type="EMBL" id="KZ805702">
    <property type="protein sequence ID" value="PVH92259.1"/>
    <property type="molecule type" value="Genomic_DNA"/>
</dbReference>
<dbReference type="GO" id="GO:0006633">
    <property type="term" value="P:fatty acid biosynthetic process"/>
    <property type="evidence" value="ECO:0007669"/>
    <property type="project" value="TreeGrafter"/>
</dbReference>
<evidence type="ECO:0000256" key="1">
    <source>
        <dbReference type="ARBA" id="ARBA00022450"/>
    </source>
</evidence>
<sequence>MVPSAVQNGIDGQEATATTNGQSPSLNGPNDYTQTESNGNHDAAEVPIAIVGMAFRLPGGIRSEDALWDTFVNKKDQRQRVPADRWNVDAFHSSTNKRGSVNTKYGYFLDDSDIRQFDTSFFSMTRNELERLDPSHRLLLEVAREAFESAGETQWRGKAIGCYVGVFGEDWQDMHNKDTQDFGIYRIMGSGDFALPNRISYEYDLKGPSVTIRTACSSALICLHMACEAIKSGEINSAIVGGANLLMSPTMTIAMSEQGVLSPDGSCKTFDSAADGYSRAEAGNSLYIKRLDEALRDGNPIRAIIRSSGTNCNGKTPGISHPSDEAHEALIRRTYKLAGIKDVCQTAYVECHGTGTDGACKTLPVTDCIIFTGDPVETTAIGNVFGEKGVYITSSKPNLGHSEGASGITSCIKAVLALENKTIPPNIKFNKPNPKRTSYRTRTNRFAIANLERKVNFEKFKLEVPVDALEWPKDRAERVSINAFGIGGANAHVVIDSAESFGLAPPPRATKHLGKNLVVYSANHPNSAQNGIIDLQNYLEKYPNALEDVAYTLGVHRERLPYRSFAVSKGTTTLEFPAASKAPNSTPEITFVFTGQGAQWATMGAQLLADFSTVQDDIQKMDSVLLGLPCPPSWSIAHELQKSKNKSRVDLAEFSQPLCTAVQIAIVNLLRSWNVHPCRVIGHSSGEIAAAYASDAITSAEAIVAAYYRGLVTKQQAQPGAMAAVGFGREGVARYLVDGVTIACENSPESTTISGDAHKVDSVIADIKSQHPDVLARQLRVEMAYHSGKCIRLLTHLIRVL</sequence>
<dbReference type="OrthoDB" id="329835at2759"/>
<organism evidence="5 6">
    <name type="scientific">Periconia macrospinosa</name>
    <dbReference type="NCBI Taxonomy" id="97972"/>
    <lineage>
        <taxon>Eukaryota</taxon>
        <taxon>Fungi</taxon>
        <taxon>Dikarya</taxon>
        <taxon>Ascomycota</taxon>
        <taxon>Pezizomycotina</taxon>
        <taxon>Dothideomycetes</taxon>
        <taxon>Pleosporomycetidae</taxon>
        <taxon>Pleosporales</taxon>
        <taxon>Massarineae</taxon>
        <taxon>Periconiaceae</taxon>
        <taxon>Periconia</taxon>
    </lineage>
</organism>
<dbReference type="InterPro" id="IPR014030">
    <property type="entry name" value="Ketoacyl_synth_N"/>
</dbReference>
<dbReference type="InterPro" id="IPR014031">
    <property type="entry name" value="Ketoacyl_synth_C"/>
</dbReference>
<evidence type="ECO:0000256" key="2">
    <source>
        <dbReference type="ARBA" id="ARBA00022553"/>
    </source>
</evidence>
<keyword evidence="1" id="KW-0596">Phosphopantetheine</keyword>
<evidence type="ECO:0000256" key="3">
    <source>
        <dbReference type="SAM" id="MobiDB-lite"/>
    </source>
</evidence>
<dbReference type="STRING" id="97972.A0A2V1D3Q4"/>
<feature type="region of interest" description="Disordered" evidence="3">
    <location>
        <begin position="1"/>
        <end position="39"/>
    </location>
</feature>
<dbReference type="Pfam" id="PF16197">
    <property type="entry name" value="KAsynt_C_assoc"/>
    <property type="match status" value="1"/>
</dbReference>
<dbReference type="AlphaFoldDB" id="A0A2V1D3Q4"/>
<dbReference type="PANTHER" id="PTHR43775:SF37">
    <property type="entry name" value="SI:DKEY-61P9.11"/>
    <property type="match status" value="1"/>
</dbReference>
<gene>
    <name evidence="5" type="ORF">DM02DRAFT_544044</name>
</gene>
<name>A0A2V1D3Q4_9PLEO</name>
<dbReference type="Proteomes" id="UP000244855">
    <property type="component" value="Unassembled WGS sequence"/>
</dbReference>
<dbReference type="SUPFAM" id="SSF53901">
    <property type="entry name" value="Thiolase-like"/>
    <property type="match status" value="1"/>
</dbReference>
<dbReference type="Pfam" id="PF00698">
    <property type="entry name" value="Acyl_transf_1"/>
    <property type="match status" value="1"/>
</dbReference>
<protein>
    <submittedName>
        <fullName evidence="5">Ketoacyl-synt-domain-containing protein</fullName>
    </submittedName>
</protein>
<dbReference type="InterPro" id="IPR016039">
    <property type="entry name" value="Thiolase-like"/>
</dbReference>
<dbReference type="InterPro" id="IPR050091">
    <property type="entry name" value="PKS_NRPS_Biosynth_Enz"/>
</dbReference>
<dbReference type="GO" id="GO:0004312">
    <property type="term" value="F:fatty acid synthase activity"/>
    <property type="evidence" value="ECO:0007669"/>
    <property type="project" value="TreeGrafter"/>
</dbReference>
<dbReference type="InterPro" id="IPR032821">
    <property type="entry name" value="PKS_assoc"/>
</dbReference>
<dbReference type="SMART" id="SM00827">
    <property type="entry name" value="PKS_AT"/>
    <property type="match status" value="1"/>
</dbReference>
<dbReference type="InterPro" id="IPR020841">
    <property type="entry name" value="PKS_Beta-ketoAc_synthase_dom"/>
</dbReference>
<dbReference type="InterPro" id="IPR001227">
    <property type="entry name" value="Ac_transferase_dom_sf"/>
</dbReference>
<keyword evidence="2" id="KW-0597">Phosphoprotein</keyword>
<evidence type="ECO:0000313" key="5">
    <source>
        <dbReference type="EMBL" id="PVH92259.1"/>
    </source>
</evidence>
<dbReference type="InterPro" id="IPR014043">
    <property type="entry name" value="Acyl_transferase_dom"/>
</dbReference>
<dbReference type="SUPFAM" id="SSF55048">
    <property type="entry name" value="Probable ACP-binding domain of malonyl-CoA ACP transacylase"/>
    <property type="match status" value="1"/>
</dbReference>
<dbReference type="SMART" id="SM00825">
    <property type="entry name" value="PKS_KS"/>
    <property type="match status" value="1"/>
</dbReference>
<dbReference type="GO" id="GO:0044550">
    <property type="term" value="P:secondary metabolite biosynthetic process"/>
    <property type="evidence" value="ECO:0007669"/>
    <property type="project" value="TreeGrafter"/>
</dbReference>